<evidence type="ECO:0000256" key="1">
    <source>
        <dbReference type="SAM" id="Phobius"/>
    </source>
</evidence>
<dbReference type="Proteomes" id="UP000271974">
    <property type="component" value="Unassembled WGS sequence"/>
</dbReference>
<gene>
    <name evidence="2" type="ORF">EGW08_017517</name>
</gene>
<keyword evidence="3" id="KW-1185">Reference proteome</keyword>
<feature type="transmembrane region" description="Helical" evidence="1">
    <location>
        <begin position="80"/>
        <end position="104"/>
    </location>
</feature>
<accession>A0A433SZI5</accession>
<dbReference type="OrthoDB" id="6115041at2759"/>
<organism evidence="2 3">
    <name type="scientific">Elysia chlorotica</name>
    <name type="common">Eastern emerald elysia</name>
    <name type="synonym">Sea slug</name>
    <dbReference type="NCBI Taxonomy" id="188477"/>
    <lineage>
        <taxon>Eukaryota</taxon>
        <taxon>Metazoa</taxon>
        <taxon>Spiralia</taxon>
        <taxon>Lophotrochozoa</taxon>
        <taxon>Mollusca</taxon>
        <taxon>Gastropoda</taxon>
        <taxon>Heterobranchia</taxon>
        <taxon>Euthyneura</taxon>
        <taxon>Panpulmonata</taxon>
        <taxon>Sacoglossa</taxon>
        <taxon>Placobranchoidea</taxon>
        <taxon>Plakobranchidae</taxon>
        <taxon>Elysia</taxon>
    </lineage>
</organism>
<reference evidence="2 3" key="1">
    <citation type="submission" date="2019-01" db="EMBL/GenBank/DDBJ databases">
        <title>A draft genome assembly of the solar-powered sea slug Elysia chlorotica.</title>
        <authorList>
            <person name="Cai H."/>
            <person name="Li Q."/>
            <person name="Fang X."/>
            <person name="Li J."/>
            <person name="Curtis N.E."/>
            <person name="Altenburger A."/>
            <person name="Shibata T."/>
            <person name="Feng M."/>
            <person name="Maeda T."/>
            <person name="Schwartz J.A."/>
            <person name="Shigenobu S."/>
            <person name="Lundholm N."/>
            <person name="Nishiyama T."/>
            <person name="Yang H."/>
            <person name="Hasebe M."/>
            <person name="Li S."/>
            <person name="Pierce S.K."/>
            <person name="Wang J."/>
        </authorList>
    </citation>
    <scope>NUCLEOTIDE SEQUENCE [LARGE SCALE GENOMIC DNA]</scope>
    <source>
        <strain evidence="2">EC2010</strain>
        <tissue evidence="2">Whole organism of an adult</tissue>
    </source>
</reference>
<evidence type="ECO:0000313" key="2">
    <source>
        <dbReference type="EMBL" id="RUS74721.1"/>
    </source>
</evidence>
<comment type="caution">
    <text evidence="2">The sequence shown here is derived from an EMBL/GenBank/DDBJ whole genome shotgun (WGS) entry which is preliminary data.</text>
</comment>
<keyword evidence="1" id="KW-1133">Transmembrane helix</keyword>
<sequence>MMQVQGVARAQHDSFPYSGMRVLGTFHICCGAAIFAFGVLDLVITMTSYDTDKLKYGDDYDRIVSFTVASSPVWCGMWKIVFMVLSILCAALFGPACAVLNGLIAILRHSLDSKDYQWLLALLICFLSVDLQQYRYRSRSQWTTTRVQSPCVHSTYDQTVHVLVNTNKADSKPFQDHAFNPDNPSSTRIPNTCSSKQTNIACRQRKIAMPRMHTPLLLGAPRLKTIATKLV</sequence>
<feature type="transmembrane region" description="Helical" evidence="1">
    <location>
        <begin position="22"/>
        <end position="44"/>
    </location>
</feature>
<protein>
    <recommendedName>
        <fullName evidence="4">Transmembrane protein</fullName>
    </recommendedName>
</protein>
<keyword evidence="1" id="KW-0472">Membrane</keyword>
<dbReference type="EMBL" id="RQTK01000805">
    <property type="protein sequence ID" value="RUS74721.1"/>
    <property type="molecule type" value="Genomic_DNA"/>
</dbReference>
<evidence type="ECO:0000313" key="3">
    <source>
        <dbReference type="Proteomes" id="UP000271974"/>
    </source>
</evidence>
<keyword evidence="1" id="KW-0812">Transmembrane</keyword>
<name>A0A433SZI5_ELYCH</name>
<dbReference type="AlphaFoldDB" id="A0A433SZI5"/>
<proteinExistence type="predicted"/>
<evidence type="ECO:0008006" key="4">
    <source>
        <dbReference type="Google" id="ProtNLM"/>
    </source>
</evidence>